<evidence type="ECO:0000256" key="1">
    <source>
        <dbReference type="ARBA" id="ARBA00022898"/>
    </source>
</evidence>
<keyword evidence="3" id="KW-0808">Transferase</keyword>
<dbReference type="Gene3D" id="3.40.640.10">
    <property type="entry name" value="Type I PLP-dependent aspartate aminotransferase-like (Major domain)"/>
    <property type="match status" value="1"/>
</dbReference>
<dbReference type="InterPro" id="IPR015421">
    <property type="entry name" value="PyrdxlP-dep_Trfase_major"/>
</dbReference>
<dbReference type="OrthoDB" id="5817at2157"/>
<evidence type="ECO:0000259" key="2">
    <source>
        <dbReference type="Pfam" id="PF00266"/>
    </source>
</evidence>
<proteinExistence type="predicted"/>
<dbReference type="Pfam" id="PF00266">
    <property type="entry name" value="Aminotran_5"/>
    <property type="match status" value="1"/>
</dbReference>
<name>A0A484I9C7_9ARCH</name>
<dbReference type="InterPro" id="IPR015422">
    <property type="entry name" value="PyrdxlP-dep_Trfase_small"/>
</dbReference>
<evidence type="ECO:0000313" key="3">
    <source>
        <dbReference type="EMBL" id="VFJ12592.1"/>
    </source>
</evidence>
<dbReference type="InterPro" id="IPR015424">
    <property type="entry name" value="PyrdxlP-dep_Trfase"/>
</dbReference>
<dbReference type="AlphaFoldDB" id="A0A484I9C7"/>
<dbReference type="Gene3D" id="3.90.1150.10">
    <property type="entry name" value="Aspartate Aminotransferase, domain 1"/>
    <property type="match status" value="1"/>
</dbReference>
<gene>
    <name evidence="3" type="primary">sufS</name>
    <name evidence="3" type="ORF">NFRAN_0271</name>
</gene>
<dbReference type="GO" id="GO:0031071">
    <property type="term" value="F:cysteine desulfurase activity"/>
    <property type="evidence" value="ECO:0007669"/>
    <property type="project" value="UniProtKB-EC"/>
</dbReference>
<evidence type="ECO:0000313" key="4">
    <source>
        <dbReference type="Proteomes" id="UP000294299"/>
    </source>
</evidence>
<keyword evidence="4" id="KW-1185">Reference proteome</keyword>
<dbReference type="KEGG" id="nfn:NFRAN_0271"/>
<dbReference type="EMBL" id="LR216287">
    <property type="protein sequence ID" value="VFJ12592.1"/>
    <property type="molecule type" value="Genomic_DNA"/>
</dbReference>
<organism evidence="3 4">
    <name type="scientific">Candidatus Nitrosocosmicus franklandianus</name>
    <dbReference type="NCBI Taxonomy" id="1798806"/>
    <lineage>
        <taxon>Archaea</taxon>
        <taxon>Nitrososphaerota</taxon>
        <taxon>Nitrososphaeria</taxon>
        <taxon>Nitrososphaerales</taxon>
        <taxon>Nitrososphaeraceae</taxon>
        <taxon>Candidatus Nitrosocosmicus</taxon>
    </lineage>
</organism>
<dbReference type="Proteomes" id="UP000294299">
    <property type="component" value="Chromosome NFRAN"/>
</dbReference>
<accession>A0A484I9C7</accession>
<dbReference type="EC" id="2.8.1.7" evidence="3"/>
<dbReference type="PANTHER" id="PTHR43586:SF8">
    <property type="entry name" value="CYSTEINE DESULFURASE 1, CHLOROPLASTIC"/>
    <property type="match status" value="1"/>
</dbReference>
<protein>
    <submittedName>
        <fullName evidence="3">Cysteine desulfurase</fullName>
        <ecNumber evidence="3">2.8.1.7</ecNumber>
    </submittedName>
</protein>
<dbReference type="SUPFAM" id="SSF53383">
    <property type="entry name" value="PLP-dependent transferases"/>
    <property type="match status" value="1"/>
</dbReference>
<dbReference type="GeneID" id="39419836"/>
<feature type="domain" description="Aminotransferase class V" evidence="2">
    <location>
        <begin position="29"/>
        <end position="410"/>
    </location>
</feature>
<sequence length="424" mass="48014">MSDQRSQTITDKTIFDMARSDFNITKKKIYLNNGSISPLPVSTIKSMTDFCLRYSETGPDSPDFNTYLDELKNEVRQRLADLIKSQKDEIIFTQSTTEGINLVANGIRWKSADRILIRNQINEHHSNYLPWLKAAGDFKLKLEVFPLHNIESTGSMLIKEFEDIYLRQNHKLISTSHVMYNNGSITPVEYFGRVIKESNNDTLFSVDGAQSVGAIDVNVKSINCEFMTFPSFKWICGPLGIGVLFVKKKAMNELNPIFVGSGSAEVLPSTGTQSGKRSQPAGHGSIKYNKYPEKYHASFRNFPGLAGLEASLRYLLRIGINNIQARNKALSSILRDELSKIKELVIHEAEEENYRSTLVSFSFKKKSNEKVIKLNSRLRKQGIILAEREIGTRKILRASPHFYNSEDELQKTSEVIRSELASIL</sequence>
<reference evidence="3 4" key="1">
    <citation type="submission" date="2019-02" db="EMBL/GenBank/DDBJ databases">
        <authorList>
            <person name="Lehtovirta-Morley E L."/>
        </authorList>
    </citation>
    <scope>NUCLEOTIDE SEQUENCE [LARGE SCALE GENOMIC DNA]</scope>
    <source>
        <strain evidence="3">NFRAN1</strain>
    </source>
</reference>
<dbReference type="RefSeq" id="WP_134482693.1">
    <property type="nucleotide sequence ID" value="NZ_LR216287.1"/>
</dbReference>
<keyword evidence="1" id="KW-0663">Pyridoxal phosphate</keyword>
<dbReference type="InterPro" id="IPR000192">
    <property type="entry name" value="Aminotrans_V_dom"/>
</dbReference>
<dbReference type="PANTHER" id="PTHR43586">
    <property type="entry name" value="CYSTEINE DESULFURASE"/>
    <property type="match status" value="1"/>
</dbReference>